<dbReference type="RefSeq" id="WP_012391775.1">
    <property type="nucleotide sequence ID" value="NC_010610.1"/>
</dbReference>
<dbReference type="CDD" id="cd06986">
    <property type="entry name" value="cupin_MmsR-like_N"/>
    <property type="match status" value="1"/>
</dbReference>
<dbReference type="Gene3D" id="1.10.10.60">
    <property type="entry name" value="Homeodomain-like"/>
    <property type="match status" value="2"/>
</dbReference>
<dbReference type="KEGG" id="lfe:LAF_1776"/>
<sequence length="278" mass="31775">MEREITREYTVSPQAEIGLTSVGRSETMPGHKYGPAVRPYYLIHYILSGSGIFKVDNVTYHLHAGQGFLIVPNCRTTYIADKETPWSYVWLGFTGKSAATWIDQINISEIRPVFNSNKSYELANCVNEILALDNLSMENNLRALSCFFRFLSYIATGTVINIQQANSEKNHYVTQAIQYISHHLSKVTVESLAHAVNLNRSYLTSLFKHDLDLTPSEYIQNFRITKARHLLESSDISIDQVAEQCGYQRTNSFTRVFKRTYGISPRQYRQETKIAPNI</sequence>
<dbReference type="PROSITE" id="PS00041">
    <property type="entry name" value="HTH_ARAC_FAMILY_1"/>
    <property type="match status" value="1"/>
</dbReference>
<proteinExistence type="predicted"/>
<evidence type="ECO:0000256" key="3">
    <source>
        <dbReference type="ARBA" id="ARBA00023163"/>
    </source>
</evidence>
<dbReference type="InterPro" id="IPR003313">
    <property type="entry name" value="AraC-bd"/>
</dbReference>
<dbReference type="InterPro" id="IPR037923">
    <property type="entry name" value="HTH-like"/>
</dbReference>
<evidence type="ECO:0000256" key="1">
    <source>
        <dbReference type="ARBA" id="ARBA00023015"/>
    </source>
</evidence>
<gene>
    <name evidence="5" type="ordered locus">LAF_1776</name>
</gene>
<name>A0ABF7R4W5_LIMF3</name>
<dbReference type="GO" id="GO:0080090">
    <property type="term" value="P:regulation of primary metabolic process"/>
    <property type="evidence" value="ECO:0007669"/>
    <property type="project" value="UniProtKB-ARBA"/>
</dbReference>
<dbReference type="InterPro" id="IPR020449">
    <property type="entry name" value="Tscrpt_reg_AraC-type_HTH"/>
</dbReference>
<dbReference type="PROSITE" id="PS01124">
    <property type="entry name" value="HTH_ARAC_FAMILY_2"/>
    <property type="match status" value="1"/>
</dbReference>
<keyword evidence="6" id="KW-1185">Reference proteome</keyword>
<reference evidence="5 6" key="1">
    <citation type="journal article" date="2008" name="DNA Res.">
        <title>Comparative genome analysis of Lactobacillus reuteri and Lactobacillus fermentum reveal a genomic island for reuterin and cobalamin production.</title>
        <authorList>
            <person name="Morita H."/>
            <person name="Toh H."/>
            <person name="Fukuda S."/>
            <person name="Horikawa H."/>
            <person name="Oshima K."/>
            <person name="Suzuki T."/>
            <person name="Murakami M."/>
            <person name="Hisamatsu S."/>
            <person name="Kato Y."/>
            <person name="Takizawa T."/>
            <person name="Fukuoka H."/>
            <person name="Yoshimura T."/>
            <person name="Itoh K."/>
            <person name="O'Sullivan D.J."/>
            <person name="McKay L.L."/>
            <person name="Ohno H."/>
            <person name="Kikuchi J."/>
            <person name="Masaoka T."/>
            <person name="Hattori M."/>
        </authorList>
    </citation>
    <scope>NUCLEOTIDE SEQUENCE [LARGE SCALE GENOMIC DNA]</scope>
    <source>
        <strain evidence="6">NBRC 3956 / LMG 18251</strain>
    </source>
</reference>
<dbReference type="Pfam" id="PF02311">
    <property type="entry name" value="AraC_binding"/>
    <property type="match status" value="1"/>
</dbReference>
<evidence type="ECO:0000313" key="5">
    <source>
        <dbReference type="EMBL" id="BAG28112.1"/>
    </source>
</evidence>
<dbReference type="Proteomes" id="UP000001697">
    <property type="component" value="Chromosome"/>
</dbReference>
<dbReference type="GO" id="GO:0003677">
    <property type="term" value="F:DNA binding"/>
    <property type="evidence" value="ECO:0007669"/>
    <property type="project" value="UniProtKB-KW"/>
</dbReference>
<dbReference type="SMART" id="SM00342">
    <property type="entry name" value="HTH_ARAC"/>
    <property type="match status" value="1"/>
</dbReference>
<dbReference type="InterPro" id="IPR009057">
    <property type="entry name" value="Homeodomain-like_sf"/>
</dbReference>
<evidence type="ECO:0000256" key="2">
    <source>
        <dbReference type="ARBA" id="ARBA00023125"/>
    </source>
</evidence>
<keyword evidence="2" id="KW-0238">DNA-binding</keyword>
<dbReference type="PANTHER" id="PTHR43280">
    <property type="entry name" value="ARAC-FAMILY TRANSCRIPTIONAL REGULATOR"/>
    <property type="match status" value="1"/>
</dbReference>
<dbReference type="InterPro" id="IPR018062">
    <property type="entry name" value="HTH_AraC-typ_CS"/>
</dbReference>
<protein>
    <submittedName>
        <fullName evidence="5">Transcriptional regulator</fullName>
    </submittedName>
</protein>
<dbReference type="EMBL" id="AP008937">
    <property type="protein sequence ID" value="BAG28112.1"/>
    <property type="molecule type" value="Genomic_DNA"/>
</dbReference>
<dbReference type="Pfam" id="PF12833">
    <property type="entry name" value="HTH_18"/>
    <property type="match status" value="1"/>
</dbReference>
<dbReference type="Gene3D" id="2.60.120.280">
    <property type="entry name" value="Regulatory protein AraC"/>
    <property type="match status" value="1"/>
</dbReference>
<keyword evidence="3" id="KW-0804">Transcription</keyword>
<dbReference type="AlphaFoldDB" id="A0ABF7R4W5"/>
<evidence type="ECO:0000313" key="6">
    <source>
        <dbReference type="Proteomes" id="UP000001697"/>
    </source>
</evidence>
<dbReference type="PRINTS" id="PR00032">
    <property type="entry name" value="HTHARAC"/>
</dbReference>
<dbReference type="InterPro" id="IPR018060">
    <property type="entry name" value="HTH_AraC"/>
</dbReference>
<dbReference type="PANTHER" id="PTHR43280:SF28">
    <property type="entry name" value="HTH-TYPE TRANSCRIPTIONAL ACTIVATOR RHAS"/>
    <property type="match status" value="1"/>
</dbReference>
<dbReference type="SUPFAM" id="SSF51215">
    <property type="entry name" value="Regulatory protein AraC"/>
    <property type="match status" value="1"/>
</dbReference>
<keyword evidence="1" id="KW-0805">Transcription regulation</keyword>
<feature type="domain" description="HTH araC/xylS-type" evidence="4">
    <location>
        <begin position="174"/>
        <end position="271"/>
    </location>
</feature>
<organism evidence="5 6">
    <name type="scientific">Limosilactobacillus fermentum (strain NBRC 3956 / LMG 18251)</name>
    <name type="common">Lactobacillus fermentum</name>
    <dbReference type="NCBI Taxonomy" id="334390"/>
    <lineage>
        <taxon>Bacteria</taxon>
        <taxon>Bacillati</taxon>
        <taxon>Bacillota</taxon>
        <taxon>Bacilli</taxon>
        <taxon>Lactobacillales</taxon>
        <taxon>Lactobacillaceae</taxon>
        <taxon>Limosilactobacillus</taxon>
    </lineage>
</organism>
<accession>A0ABF7R4W5</accession>
<dbReference type="SUPFAM" id="SSF46689">
    <property type="entry name" value="Homeodomain-like"/>
    <property type="match status" value="2"/>
</dbReference>
<evidence type="ECO:0000259" key="4">
    <source>
        <dbReference type="PROSITE" id="PS01124"/>
    </source>
</evidence>